<feature type="binding site" evidence="9">
    <location>
        <begin position="33"/>
        <end position="40"/>
    </location>
    <ligand>
        <name>ATP</name>
        <dbReference type="ChEBI" id="CHEBI:30616"/>
    </ligand>
</feature>
<evidence type="ECO:0000256" key="10">
    <source>
        <dbReference type="RuleBase" id="RU004347"/>
    </source>
</evidence>
<dbReference type="GO" id="GO:0005524">
    <property type="term" value="F:ATP binding"/>
    <property type="evidence" value="ECO:0007669"/>
    <property type="project" value="UniProtKB-UniRule"/>
</dbReference>
<dbReference type="EC" id="2.7.1.25" evidence="9 10"/>
<dbReference type="STRING" id="930129.SAMN05216352_10522"/>
<dbReference type="OrthoDB" id="9804504at2"/>
<keyword evidence="7 9" id="KW-0418">Kinase</keyword>
<evidence type="ECO:0000256" key="6">
    <source>
        <dbReference type="ARBA" id="ARBA00022741"/>
    </source>
</evidence>
<dbReference type="NCBIfam" id="TIGR00455">
    <property type="entry name" value="apsK"/>
    <property type="match status" value="1"/>
</dbReference>
<comment type="pathway">
    <text evidence="3 9 10">Sulfur metabolism; hydrogen sulfide biosynthesis; sulfite from sulfate: step 2/3.</text>
</comment>
<keyword evidence="9" id="KW-0597">Phosphoprotein</keyword>
<keyword evidence="5 9" id="KW-0808">Transferase</keyword>
<comment type="similarity">
    <text evidence="4 9 10">Belongs to the APS kinase family.</text>
</comment>
<dbReference type="Gene3D" id="3.40.50.300">
    <property type="entry name" value="P-loop containing nucleotide triphosphate hydrolases"/>
    <property type="match status" value="1"/>
</dbReference>
<accession>A0A1G8I3H4</accession>
<dbReference type="SUPFAM" id="SSF52540">
    <property type="entry name" value="P-loop containing nucleoside triphosphate hydrolases"/>
    <property type="match status" value="1"/>
</dbReference>
<evidence type="ECO:0000313" key="13">
    <source>
        <dbReference type="Proteomes" id="UP000199017"/>
    </source>
</evidence>
<dbReference type="CDD" id="cd02027">
    <property type="entry name" value="APSK"/>
    <property type="match status" value="1"/>
</dbReference>
<dbReference type="EMBL" id="FNDU01000005">
    <property type="protein sequence ID" value="SDI13382.1"/>
    <property type="molecule type" value="Genomic_DNA"/>
</dbReference>
<dbReference type="GO" id="GO:0070814">
    <property type="term" value="P:hydrogen sulfide biosynthetic process"/>
    <property type="evidence" value="ECO:0007669"/>
    <property type="project" value="UniProtKB-UniRule"/>
</dbReference>
<dbReference type="InterPro" id="IPR002891">
    <property type="entry name" value="APS"/>
</dbReference>
<dbReference type="Pfam" id="PF01583">
    <property type="entry name" value="APS_kinase"/>
    <property type="match status" value="1"/>
</dbReference>
<sequence>MKSKNITWHSGHVQKKNRQTLTKNKSAVLWFTGLSGSGKSTLAVEVEKKLFDAGVLSYRLDGDNIRYGLNKDLSFRPEDRKENIRRIGEVSKLFVDAGILTLVSFISPYQTDRNMVRALLEKDEFIEIYVKCDLSECEKRDPKGLYKKARNGEIGQFTGIHSPYEEPDQPEIIVETDKQSVNESTQQIMKFLKKNNYI</sequence>
<keyword evidence="6 9" id="KW-0547">Nucleotide-binding</keyword>
<dbReference type="HAMAP" id="MF_00065">
    <property type="entry name" value="Adenylyl_sulf_kinase"/>
    <property type="match status" value="1"/>
</dbReference>
<dbReference type="GO" id="GO:0000103">
    <property type="term" value="P:sulfate assimilation"/>
    <property type="evidence" value="ECO:0007669"/>
    <property type="project" value="UniProtKB-UniRule"/>
</dbReference>
<dbReference type="InterPro" id="IPR027417">
    <property type="entry name" value="P-loop_NTPase"/>
</dbReference>
<organism evidence="12 13">
    <name type="scientific">Alteribacillus bidgolensis</name>
    <dbReference type="NCBI Taxonomy" id="930129"/>
    <lineage>
        <taxon>Bacteria</taxon>
        <taxon>Bacillati</taxon>
        <taxon>Bacillota</taxon>
        <taxon>Bacilli</taxon>
        <taxon>Bacillales</taxon>
        <taxon>Bacillaceae</taxon>
        <taxon>Alteribacillus</taxon>
    </lineage>
</organism>
<comment type="function">
    <text evidence="2 9 10">Catalyzes the synthesis of activated sulfate.</text>
</comment>
<feature type="domain" description="APS kinase" evidence="11">
    <location>
        <begin position="25"/>
        <end position="174"/>
    </location>
</feature>
<evidence type="ECO:0000256" key="5">
    <source>
        <dbReference type="ARBA" id="ARBA00022679"/>
    </source>
</evidence>
<evidence type="ECO:0000256" key="1">
    <source>
        <dbReference type="ARBA" id="ARBA00001823"/>
    </source>
</evidence>
<evidence type="ECO:0000256" key="4">
    <source>
        <dbReference type="ARBA" id="ARBA00007008"/>
    </source>
</evidence>
<dbReference type="RefSeq" id="WP_091584164.1">
    <property type="nucleotide sequence ID" value="NZ_FNDU01000005.1"/>
</dbReference>
<dbReference type="AlphaFoldDB" id="A0A1G8I3H4"/>
<protein>
    <recommendedName>
        <fullName evidence="9 10">Adenylyl-sulfate kinase</fullName>
        <ecNumber evidence="9 10">2.7.1.25</ecNumber>
    </recommendedName>
    <alternativeName>
        <fullName evidence="9">APS kinase</fullName>
    </alternativeName>
    <alternativeName>
        <fullName evidence="9">ATP adenosine-5'-phosphosulfate 3'-phosphotransferase</fullName>
    </alternativeName>
    <alternativeName>
        <fullName evidence="9">Adenosine-5'-phosphosulfate kinase</fullName>
    </alternativeName>
</protein>
<proteinExistence type="inferred from homology"/>
<dbReference type="NCBIfam" id="NF003013">
    <property type="entry name" value="PRK03846.1"/>
    <property type="match status" value="1"/>
</dbReference>
<comment type="catalytic activity">
    <reaction evidence="1 9 10">
        <text>adenosine 5'-phosphosulfate + ATP = 3'-phosphoadenylyl sulfate + ADP + H(+)</text>
        <dbReference type="Rhea" id="RHEA:24152"/>
        <dbReference type="ChEBI" id="CHEBI:15378"/>
        <dbReference type="ChEBI" id="CHEBI:30616"/>
        <dbReference type="ChEBI" id="CHEBI:58243"/>
        <dbReference type="ChEBI" id="CHEBI:58339"/>
        <dbReference type="ChEBI" id="CHEBI:456216"/>
        <dbReference type="EC" id="2.7.1.25"/>
    </reaction>
</comment>
<evidence type="ECO:0000313" key="12">
    <source>
        <dbReference type="EMBL" id="SDI13382.1"/>
    </source>
</evidence>
<evidence type="ECO:0000259" key="11">
    <source>
        <dbReference type="Pfam" id="PF01583"/>
    </source>
</evidence>
<evidence type="ECO:0000256" key="7">
    <source>
        <dbReference type="ARBA" id="ARBA00022777"/>
    </source>
</evidence>
<dbReference type="PANTHER" id="PTHR11055">
    <property type="entry name" value="BIFUNCTIONAL 3'-PHOSPHOADENOSINE 5'-PHOSPHOSULFATE SYNTHASE"/>
    <property type="match status" value="1"/>
</dbReference>
<evidence type="ECO:0000256" key="9">
    <source>
        <dbReference type="HAMAP-Rule" id="MF_00065"/>
    </source>
</evidence>
<keyword evidence="8 9" id="KW-0067">ATP-binding</keyword>
<dbReference type="UniPathway" id="UPA00140">
    <property type="reaction ID" value="UER00205"/>
</dbReference>
<dbReference type="FunFam" id="3.40.50.300:FF:000212">
    <property type="entry name" value="Adenylyl-sulfate kinase"/>
    <property type="match status" value="1"/>
</dbReference>
<gene>
    <name evidence="9" type="primary">cysC</name>
    <name evidence="12" type="ORF">SAMN05216352_10522</name>
</gene>
<dbReference type="GO" id="GO:0004020">
    <property type="term" value="F:adenylylsulfate kinase activity"/>
    <property type="evidence" value="ECO:0007669"/>
    <property type="project" value="UniProtKB-UniRule"/>
</dbReference>
<evidence type="ECO:0000256" key="8">
    <source>
        <dbReference type="ARBA" id="ARBA00022840"/>
    </source>
</evidence>
<evidence type="ECO:0000256" key="3">
    <source>
        <dbReference type="ARBA" id="ARBA00004806"/>
    </source>
</evidence>
<keyword evidence="13" id="KW-1185">Reference proteome</keyword>
<evidence type="ECO:0000256" key="2">
    <source>
        <dbReference type="ARBA" id="ARBA00002632"/>
    </source>
</evidence>
<feature type="active site" description="Phosphoserine intermediate" evidence="9">
    <location>
        <position position="107"/>
    </location>
</feature>
<dbReference type="PANTHER" id="PTHR11055:SF1">
    <property type="entry name" value="PAPS SYNTHETASE, ISOFORM D"/>
    <property type="match status" value="1"/>
</dbReference>
<dbReference type="InterPro" id="IPR059117">
    <property type="entry name" value="APS_kinase_dom"/>
</dbReference>
<dbReference type="Proteomes" id="UP000199017">
    <property type="component" value="Unassembled WGS sequence"/>
</dbReference>
<name>A0A1G8I3H4_9BACI</name>
<reference evidence="12 13" key="1">
    <citation type="submission" date="2016-10" db="EMBL/GenBank/DDBJ databases">
        <authorList>
            <person name="de Groot N.N."/>
        </authorList>
    </citation>
    <scope>NUCLEOTIDE SEQUENCE [LARGE SCALE GENOMIC DNA]</scope>
    <source>
        <strain evidence="13">P4B,CCM 7963,CECT 7998,DSM 25260,IBRC-M 10614,KCTC 13821</strain>
    </source>
</reference>